<evidence type="ECO:0000259" key="5">
    <source>
        <dbReference type="PROSITE" id="PS51296"/>
    </source>
</evidence>
<evidence type="ECO:0000313" key="7">
    <source>
        <dbReference type="Proteomes" id="UP001597541"/>
    </source>
</evidence>
<dbReference type="EMBL" id="JBHUME010000007">
    <property type="protein sequence ID" value="MFD2613104.1"/>
    <property type="molecule type" value="Genomic_DNA"/>
</dbReference>
<dbReference type="SUPFAM" id="SSF50022">
    <property type="entry name" value="ISP domain"/>
    <property type="match status" value="1"/>
</dbReference>
<protein>
    <submittedName>
        <fullName evidence="6">Rieske (2Fe-2S) protein</fullName>
    </submittedName>
</protein>
<dbReference type="Gene3D" id="2.102.10.10">
    <property type="entry name" value="Rieske [2Fe-2S] iron-sulphur domain"/>
    <property type="match status" value="1"/>
</dbReference>
<comment type="caution">
    <text evidence="6">The sequence shown here is derived from an EMBL/GenBank/DDBJ whole genome shotgun (WGS) entry which is preliminary data.</text>
</comment>
<keyword evidence="7" id="KW-1185">Reference proteome</keyword>
<feature type="domain" description="Rieske" evidence="5">
    <location>
        <begin position="4"/>
        <end position="94"/>
    </location>
</feature>
<dbReference type="RefSeq" id="WP_377603027.1">
    <property type="nucleotide sequence ID" value="NZ_JBHUME010000007.1"/>
</dbReference>
<organism evidence="6 7">
    <name type="scientific">Paenibacillus gansuensis</name>
    <dbReference type="NCBI Taxonomy" id="306542"/>
    <lineage>
        <taxon>Bacteria</taxon>
        <taxon>Bacillati</taxon>
        <taxon>Bacillota</taxon>
        <taxon>Bacilli</taxon>
        <taxon>Bacillales</taxon>
        <taxon>Paenibacillaceae</taxon>
        <taxon>Paenibacillus</taxon>
    </lineage>
</organism>
<dbReference type="CDD" id="cd03467">
    <property type="entry name" value="Rieske"/>
    <property type="match status" value="1"/>
</dbReference>
<keyword evidence="1" id="KW-0001">2Fe-2S</keyword>
<sequence>MKEWDLGALESFTSFPAAVEQERDKYYILKNGEKYKLVSRDCPHAGYTVEAEDDEIVCPLHGWTFDAETGVCQNVPVRELACFEIQVKDGHLIALIQN</sequence>
<gene>
    <name evidence="6" type="ORF">ACFSUF_11775</name>
</gene>
<dbReference type="Pfam" id="PF00355">
    <property type="entry name" value="Rieske"/>
    <property type="match status" value="1"/>
</dbReference>
<keyword evidence="3" id="KW-0408">Iron</keyword>
<evidence type="ECO:0000256" key="1">
    <source>
        <dbReference type="ARBA" id="ARBA00022714"/>
    </source>
</evidence>
<dbReference type="Proteomes" id="UP001597541">
    <property type="component" value="Unassembled WGS sequence"/>
</dbReference>
<proteinExistence type="predicted"/>
<reference evidence="7" key="1">
    <citation type="journal article" date="2019" name="Int. J. Syst. Evol. Microbiol.">
        <title>The Global Catalogue of Microorganisms (GCM) 10K type strain sequencing project: providing services to taxonomists for standard genome sequencing and annotation.</title>
        <authorList>
            <consortium name="The Broad Institute Genomics Platform"/>
            <consortium name="The Broad Institute Genome Sequencing Center for Infectious Disease"/>
            <person name="Wu L."/>
            <person name="Ma J."/>
        </authorList>
    </citation>
    <scope>NUCLEOTIDE SEQUENCE [LARGE SCALE GENOMIC DNA]</scope>
    <source>
        <strain evidence="7">KCTC 3950</strain>
    </source>
</reference>
<keyword evidence="4" id="KW-0411">Iron-sulfur</keyword>
<dbReference type="InterPro" id="IPR036922">
    <property type="entry name" value="Rieske_2Fe-2S_sf"/>
</dbReference>
<evidence type="ECO:0000313" key="6">
    <source>
        <dbReference type="EMBL" id="MFD2613104.1"/>
    </source>
</evidence>
<keyword evidence="2" id="KW-0479">Metal-binding</keyword>
<dbReference type="InterPro" id="IPR017941">
    <property type="entry name" value="Rieske_2Fe-2S"/>
</dbReference>
<dbReference type="PROSITE" id="PS51296">
    <property type="entry name" value="RIESKE"/>
    <property type="match status" value="1"/>
</dbReference>
<evidence type="ECO:0000256" key="3">
    <source>
        <dbReference type="ARBA" id="ARBA00023004"/>
    </source>
</evidence>
<evidence type="ECO:0000256" key="4">
    <source>
        <dbReference type="ARBA" id="ARBA00023014"/>
    </source>
</evidence>
<accession>A0ABW5PD98</accession>
<name>A0ABW5PD98_9BACL</name>
<evidence type="ECO:0000256" key="2">
    <source>
        <dbReference type="ARBA" id="ARBA00022723"/>
    </source>
</evidence>